<dbReference type="EMBL" id="MN739677">
    <property type="protein sequence ID" value="QHT20416.1"/>
    <property type="molecule type" value="Genomic_DNA"/>
</dbReference>
<sequence>MSDFRDPFPNLPQVVDIGGDRYFMGAQKPIELGFKDRADYIKSFGDNSRTEFLIRKYLYISLKGKKRLVFEDPKEKTELIAILQKRAKKLESSNEFTSSTLKNTLIQRSYLNIQRLIQELEGPDYKGFNFPSLPDISLPCTQAKKYIRTIPENRLYQLILEIAWYLLHPDDVPEKVKCDWAKTIKQLDTLRIGDLVINEKQNGNSASPSNYFKRINLSSVVKSKTLKNALDQAKEMAQQIEGNNANTNMKERLQTLVNILEIKKYLSDDLPVDKNRVKIIDVPTATSISKSLISNPMKGGAGAAKALDKPLGIAMRPLFNYFKVVFDPVYSLLESSIDTYSKKGDIQKVMIPQLTTVLHICNNLNPSETTTGGLNTYGVYRIKNVDETLITFMNNIIASTDTYVSSVGDDAKRNIFNRQLFHLPKVRLSSLLNKFVDSEKYRDPDSIPYIQLFTVGGNLRLIEKDNFINSTKPEMTEDVFKAVNEFFTPNDLYILCTKSDNVKENIPMNMYEIDYNNVDVGETGIQIDNIPTNYFNKNKKPELYLENLVTLLPYVVFNDAELALSILILFKELMPK</sequence>
<name>A0A6C0DTY1_9ZZZZ</name>
<reference evidence="2" key="1">
    <citation type="journal article" date="2020" name="Nature">
        <title>Giant virus diversity and host interactions through global metagenomics.</title>
        <authorList>
            <person name="Schulz F."/>
            <person name="Roux S."/>
            <person name="Paez-Espino D."/>
            <person name="Jungbluth S."/>
            <person name="Walsh D.A."/>
            <person name="Denef V.J."/>
            <person name="McMahon K.D."/>
            <person name="Konstantinidis K.T."/>
            <person name="Eloe-Fadrosh E.A."/>
            <person name="Kyrpides N.C."/>
            <person name="Woyke T."/>
        </authorList>
    </citation>
    <scope>NUCLEOTIDE SEQUENCE</scope>
    <source>
        <strain evidence="2">GVMAG-M-3300023174-60</strain>
    </source>
</reference>
<feature type="coiled-coil region" evidence="1">
    <location>
        <begin position="223"/>
        <end position="250"/>
    </location>
</feature>
<accession>A0A6C0DTY1</accession>
<evidence type="ECO:0000313" key="2">
    <source>
        <dbReference type="EMBL" id="QHT20416.1"/>
    </source>
</evidence>
<dbReference type="AlphaFoldDB" id="A0A6C0DTY1"/>
<protein>
    <submittedName>
        <fullName evidence="2">Uncharacterized protein</fullName>
    </submittedName>
</protein>
<evidence type="ECO:0000256" key="1">
    <source>
        <dbReference type="SAM" id="Coils"/>
    </source>
</evidence>
<proteinExistence type="predicted"/>
<organism evidence="2">
    <name type="scientific">viral metagenome</name>
    <dbReference type="NCBI Taxonomy" id="1070528"/>
    <lineage>
        <taxon>unclassified sequences</taxon>
        <taxon>metagenomes</taxon>
        <taxon>organismal metagenomes</taxon>
    </lineage>
</organism>
<keyword evidence="1" id="KW-0175">Coiled coil</keyword>